<dbReference type="SMART" id="SM00409">
    <property type="entry name" value="IG"/>
    <property type="match status" value="4"/>
</dbReference>
<dbReference type="GeneID" id="102820797"/>
<dbReference type="InterPro" id="IPR036179">
    <property type="entry name" value="Ig-like_dom_sf"/>
</dbReference>
<evidence type="ECO:0000256" key="3">
    <source>
        <dbReference type="ARBA" id="ARBA00023319"/>
    </source>
</evidence>
<dbReference type="OrthoDB" id="9451149at2759"/>
<evidence type="ECO:0000256" key="4">
    <source>
        <dbReference type="SAM" id="MobiDB-lite"/>
    </source>
</evidence>
<evidence type="ECO:0000256" key="1">
    <source>
        <dbReference type="ARBA" id="ARBA00022729"/>
    </source>
</evidence>
<feature type="region of interest" description="Disordered" evidence="4">
    <location>
        <begin position="487"/>
        <end position="506"/>
    </location>
</feature>
<protein>
    <submittedName>
        <fullName evidence="8">Platelet glycoprotein VI</fullName>
    </submittedName>
</protein>
<keyword evidence="2" id="KW-1015">Disulfide bond</keyword>
<dbReference type="AlphaFoldDB" id="A0A9B0TTE9"/>
<feature type="domain" description="Immunoglobulin" evidence="6">
    <location>
        <begin position="291"/>
        <end position="375"/>
    </location>
</feature>
<name>A0A9B0TTE9_CHRAS</name>
<dbReference type="InterPro" id="IPR013151">
    <property type="entry name" value="Immunoglobulin_dom"/>
</dbReference>
<dbReference type="GO" id="GO:0002764">
    <property type="term" value="P:immune response-regulating signaling pathway"/>
    <property type="evidence" value="ECO:0007669"/>
    <property type="project" value="TreeGrafter"/>
</dbReference>
<dbReference type="GO" id="GO:0005886">
    <property type="term" value="C:plasma membrane"/>
    <property type="evidence" value="ECO:0007669"/>
    <property type="project" value="TreeGrafter"/>
</dbReference>
<evidence type="ECO:0000256" key="2">
    <source>
        <dbReference type="ARBA" id="ARBA00023157"/>
    </source>
</evidence>
<dbReference type="FunFam" id="2.60.40.10:FF:000049">
    <property type="entry name" value="Leukocyte immunoglobulin-like receptor subfamily B member 1"/>
    <property type="match status" value="4"/>
</dbReference>
<dbReference type="Proteomes" id="UP000504623">
    <property type="component" value="Unplaced"/>
</dbReference>
<dbReference type="SMART" id="SM00408">
    <property type="entry name" value="IGc2"/>
    <property type="match status" value="3"/>
</dbReference>
<proteinExistence type="predicted"/>
<dbReference type="Pfam" id="PF13895">
    <property type="entry name" value="Ig_2"/>
    <property type="match status" value="2"/>
</dbReference>
<keyword evidence="1" id="KW-0732">Signal</keyword>
<dbReference type="InterPro" id="IPR050412">
    <property type="entry name" value="Ig-like_Receptors_ImmuneReg"/>
</dbReference>
<dbReference type="PANTHER" id="PTHR11738:SF185">
    <property type="entry name" value="PLATELET GLYCOPROTEIN VI"/>
    <property type="match status" value="1"/>
</dbReference>
<feature type="domain" description="Immunoglobulin subtype 2" evidence="5">
    <location>
        <begin position="211"/>
        <end position="267"/>
    </location>
</feature>
<dbReference type="CTD" id="51206"/>
<keyword evidence="3" id="KW-0393">Immunoglobulin domain</keyword>
<sequence length="506" mass="55904">IICLGDLIKPSIWAVPGTVIPQRSTVTILCKGPSGMTTMLLRSIGHGNFDTKFLQDDQQVVEFFIQNVTSDSARTYYCEFFNNGNWSTRSDLLELVVTGGYNDTLSLTAHHGPRVTSGENVTLSCHSVHHFDSFYLFKNGSNVLLQDRFSQSHNTFIIFPVTLTDGGTYRCYGSLKEQPLYWSRPSNPLDLLVTAPLPKPSLLAHPGALVPLDKPVIIQCQGPLDVDMYRLEKLKPRKYVDDALLSIPAMKESLAGQYRCSYQNGTVWSPPSNLLDLIAIGVFSQPTLSARPSSTVSAGGEVTLQCQTPYGFDRFALYKEGDPRPLKTSEMWYQANFPFIAVTAAQSGTYRCYTFQSSIPYLWSHPSDPLELIVKGTPVTPSRLPKKPPSSASAKSCHFPEASRKLNTSPMNKVPTTTGTYQNITVLPKGSDSPSNFAYRNYSKGNMVRVCLGVTVLVLLAGILAEDWHSRKKPLVHRVRAIQRPLPQIPKSSIGQSQVPPSEAQL</sequence>
<keyword evidence="7" id="KW-1185">Reference proteome</keyword>
<feature type="domain" description="Immunoglobulin subtype 2" evidence="5">
    <location>
        <begin position="297"/>
        <end position="359"/>
    </location>
</feature>
<organism evidence="7 8">
    <name type="scientific">Chrysochloris asiatica</name>
    <name type="common">Cape golden mole</name>
    <dbReference type="NCBI Taxonomy" id="185453"/>
    <lineage>
        <taxon>Eukaryota</taxon>
        <taxon>Metazoa</taxon>
        <taxon>Chordata</taxon>
        <taxon>Craniata</taxon>
        <taxon>Vertebrata</taxon>
        <taxon>Euteleostomi</taxon>
        <taxon>Mammalia</taxon>
        <taxon>Eutheria</taxon>
        <taxon>Afrotheria</taxon>
        <taxon>Chrysochloridae</taxon>
        <taxon>Chrysochlorinae</taxon>
        <taxon>Chrysochloris</taxon>
    </lineage>
</organism>
<dbReference type="Gene3D" id="2.60.40.10">
    <property type="entry name" value="Immunoglobulins"/>
    <property type="match status" value="4"/>
</dbReference>
<dbReference type="SUPFAM" id="SSF48726">
    <property type="entry name" value="Immunoglobulin"/>
    <property type="match status" value="4"/>
</dbReference>
<dbReference type="RefSeq" id="XP_006868363.1">
    <property type="nucleotide sequence ID" value="XM_006868301.1"/>
</dbReference>
<evidence type="ECO:0000259" key="6">
    <source>
        <dbReference type="SMART" id="SM00409"/>
    </source>
</evidence>
<dbReference type="PANTHER" id="PTHR11738">
    <property type="entry name" value="MHC CLASS I NK CELL RECEPTOR"/>
    <property type="match status" value="1"/>
</dbReference>
<evidence type="ECO:0000259" key="5">
    <source>
        <dbReference type="SMART" id="SM00408"/>
    </source>
</evidence>
<feature type="non-terminal residue" evidence="8">
    <location>
        <position position="1"/>
    </location>
</feature>
<feature type="domain" description="Immunoglobulin" evidence="6">
    <location>
        <begin position="110"/>
        <end position="194"/>
    </location>
</feature>
<dbReference type="InterPro" id="IPR013783">
    <property type="entry name" value="Ig-like_fold"/>
</dbReference>
<feature type="domain" description="Immunoglobulin subtype 2" evidence="5">
    <location>
        <begin position="116"/>
        <end position="178"/>
    </location>
</feature>
<dbReference type="Pfam" id="PF00047">
    <property type="entry name" value="ig"/>
    <property type="match status" value="1"/>
</dbReference>
<feature type="region of interest" description="Disordered" evidence="4">
    <location>
        <begin position="380"/>
        <end position="399"/>
    </location>
</feature>
<reference evidence="8" key="1">
    <citation type="submission" date="2025-08" db="UniProtKB">
        <authorList>
            <consortium name="RefSeq"/>
        </authorList>
    </citation>
    <scope>IDENTIFICATION</scope>
    <source>
        <tissue evidence="8">Spleen</tissue>
    </source>
</reference>
<dbReference type="InterPro" id="IPR003598">
    <property type="entry name" value="Ig_sub2"/>
</dbReference>
<accession>A0A9B0TTE9</accession>
<feature type="domain" description="Immunoglobulin" evidence="6">
    <location>
        <begin position="15"/>
        <end position="98"/>
    </location>
</feature>
<dbReference type="InterPro" id="IPR003599">
    <property type="entry name" value="Ig_sub"/>
</dbReference>
<evidence type="ECO:0000313" key="8">
    <source>
        <dbReference type="RefSeq" id="XP_006868363.1"/>
    </source>
</evidence>
<evidence type="ECO:0000313" key="7">
    <source>
        <dbReference type="Proteomes" id="UP000504623"/>
    </source>
</evidence>
<feature type="compositionally biased region" description="Polar residues" evidence="4">
    <location>
        <begin position="490"/>
        <end position="506"/>
    </location>
</feature>
<feature type="domain" description="Immunoglobulin" evidence="6">
    <location>
        <begin position="205"/>
        <end position="277"/>
    </location>
</feature>
<gene>
    <name evidence="8" type="primary">GP6</name>
</gene>